<dbReference type="RefSeq" id="WP_353866178.1">
    <property type="nucleotide sequence ID" value="NZ_CP088295.1"/>
</dbReference>
<evidence type="ECO:0000313" key="1">
    <source>
        <dbReference type="EMBL" id="UUY05733.1"/>
    </source>
</evidence>
<accession>A0ABY5PM05</accession>
<name>A0ABY5PM05_9ACTN</name>
<dbReference type="EMBL" id="CP088295">
    <property type="protein sequence ID" value="UUY05733.1"/>
    <property type="molecule type" value="Genomic_DNA"/>
</dbReference>
<gene>
    <name evidence="1" type="ORF">LRS13_09495</name>
</gene>
<protein>
    <submittedName>
        <fullName evidence="1">Uncharacterized protein</fullName>
    </submittedName>
</protein>
<reference evidence="2" key="1">
    <citation type="submission" date="2021-11" db="EMBL/GenBank/DDBJ databases">
        <title>Cultivation dependent microbiological survey of springs from the worlds oldest radium mine currently devoted to the extraction of radon-saturated water.</title>
        <authorList>
            <person name="Kapinusova G."/>
            <person name="Smrhova T."/>
            <person name="Strejcek M."/>
            <person name="Suman J."/>
            <person name="Jani K."/>
            <person name="Pajer P."/>
            <person name="Uhlik O."/>
        </authorList>
    </citation>
    <scope>NUCLEOTIDE SEQUENCE [LARGE SCALE GENOMIC DNA]</scope>
    <source>
        <strain evidence="2">J379</strain>
    </source>
</reference>
<proteinExistence type="predicted"/>
<keyword evidence="2" id="KW-1185">Reference proteome</keyword>
<sequence>MAVADFDASTRPVDQASSVSVTVASVIAASDAQWVAAIGTWVIGISALGFTATQLWVSGFRPKIEADLGRGKTAIRVRIRNRGRAGSVITSVSIVGDGDLVVEWVGSETAWPTPFRIGALEEAHLMIAAPNGKEFIPGKHRVMVKWAGKSKRVQPQPVDVGFEGLVSLLPPGSEIGPMTP</sequence>
<dbReference type="Proteomes" id="UP001058860">
    <property type="component" value="Chromosome"/>
</dbReference>
<evidence type="ECO:0000313" key="2">
    <source>
        <dbReference type="Proteomes" id="UP001058860"/>
    </source>
</evidence>
<organism evidence="1 2">
    <name type="scientific">Svornostia abyssi</name>
    <dbReference type="NCBI Taxonomy" id="2898438"/>
    <lineage>
        <taxon>Bacteria</taxon>
        <taxon>Bacillati</taxon>
        <taxon>Actinomycetota</taxon>
        <taxon>Thermoleophilia</taxon>
        <taxon>Solirubrobacterales</taxon>
        <taxon>Baekduiaceae</taxon>
        <taxon>Svornostia</taxon>
    </lineage>
</organism>